<evidence type="ECO:0000313" key="3">
    <source>
        <dbReference type="EMBL" id="JAS28131.1"/>
    </source>
</evidence>
<feature type="signal peptide" evidence="2">
    <location>
        <begin position="1"/>
        <end position="22"/>
    </location>
</feature>
<keyword evidence="1" id="KW-0472">Membrane</keyword>
<evidence type="ECO:0000256" key="2">
    <source>
        <dbReference type="SAM" id="SignalP"/>
    </source>
</evidence>
<dbReference type="AlphaFoldDB" id="A0A1B6DR36"/>
<feature type="transmembrane region" description="Helical" evidence="1">
    <location>
        <begin position="157"/>
        <end position="177"/>
    </location>
</feature>
<gene>
    <name evidence="3" type="ORF">g.1966</name>
</gene>
<proteinExistence type="predicted"/>
<feature type="chain" id="PRO_5008581591" description="Death domain-containing protein" evidence="2">
    <location>
        <begin position="23"/>
        <end position="218"/>
    </location>
</feature>
<keyword evidence="1" id="KW-0812">Transmembrane</keyword>
<organism evidence="3">
    <name type="scientific">Clastoptera arizonana</name>
    <name type="common">Arizona spittle bug</name>
    <dbReference type="NCBI Taxonomy" id="38151"/>
    <lineage>
        <taxon>Eukaryota</taxon>
        <taxon>Metazoa</taxon>
        <taxon>Ecdysozoa</taxon>
        <taxon>Arthropoda</taxon>
        <taxon>Hexapoda</taxon>
        <taxon>Insecta</taxon>
        <taxon>Pterygota</taxon>
        <taxon>Neoptera</taxon>
        <taxon>Paraneoptera</taxon>
        <taxon>Hemiptera</taxon>
        <taxon>Auchenorrhyncha</taxon>
        <taxon>Cercopoidea</taxon>
        <taxon>Clastopteridae</taxon>
        <taxon>Clastoptera</taxon>
    </lineage>
</organism>
<keyword evidence="2" id="KW-0732">Signal</keyword>
<evidence type="ECO:0008006" key="4">
    <source>
        <dbReference type="Google" id="ProtNLM"/>
    </source>
</evidence>
<name>A0A1B6DR36_9HEMI</name>
<protein>
    <recommendedName>
        <fullName evidence="4">Death domain-containing protein</fullName>
    </recommendedName>
</protein>
<dbReference type="EMBL" id="GEDC01009167">
    <property type="protein sequence ID" value="JAS28131.1"/>
    <property type="molecule type" value="Transcribed_RNA"/>
</dbReference>
<evidence type="ECO:0000256" key="1">
    <source>
        <dbReference type="SAM" id="Phobius"/>
    </source>
</evidence>
<accession>A0A1B6DR36</accession>
<dbReference type="Gene3D" id="1.10.533.10">
    <property type="entry name" value="Death Domain, Fas"/>
    <property type="match status" value="1"/>
</dbReference>
<keyword evidence="1" id="KW-1133">Transmembrane helix</keyword>
<reference evidence="3" key="1">
    <citation type="submission" date="2015-12" db="EMBL/GenBank/DDBJ databases">
        <title>De novo transcriptome assembly of four potential Pierce s Disease insect vectors from Arizona vineyards.</title>
        <authorList>
            <person name="Tassone E.E."/>
        </authorList>
    </citation>
    <scope>NUCLEOTIDE SEQUENCE</scope>
</reference>
<dbReference type="InterPro" id="IPR011029">
    <property type="entry name" value="DEATH-like_dom_sf"/>
</dbReference>
<sequence length="218" mass="24865">MSRLLFWLINQLIISIMVKAEGEITFPMYQYLANHLSENECNKLAAALHFHGYKLNNLHEAAALLPDNVNCLGLLLHWDKTPEQGKTASSEIVVHRLNQIGKKDLAKWLQKSLFQEFQQELEETPQLADKDVSFKSEFQTKSDITEWMEENDLKDNIMTISIVILIVGVSIAVVATLDRLIHICKKNQIVANKRIDLIEESNTLSEVSPLLQLQDTKV</sequence>